<dbReference type="EMBL" id="CP139487">
    <property type="protein sequence ID" value="WPU63566.1"/>
    <property type="molecule type" value="Genomic_DNA"/>
</dbReference>
<protein>
    <submittedName>
        <fullName evidence="1">Uncharacterized protein</fullName>
    </submittedName>
</protein>
<dbReference type="AlphaFoldDB" id="A0AAX4HK21"/>
<keyword evidence="2" id="KW-1185">Reference proteome</keyword>
<dbReference type="Proteomes" id="UP001324634">
    <property type="component" value="Chromosome"/>
</dbReference>
<sequence>MKTFLLSVFILATLLIGSYSNARFITRIKTVVTTSLDIVKVESEAALPIENHEILAIIEPTSEFIAYVIVHPEDEHYHKTNPSLNPLYMAHPPPSLS</sequence>
<dbReference type="RefSeq" id="WP_321390499.1">
    <property type="nucleotide sequence ID" value="NZ_CP139487.1"/>
</dbReference>
<reference evidence="1 2" key="1">
    <citation type="submission" date="2023-11" db="EMBL/GenBank/DDBJ databases">
        <title>Peredibacter starrii A3.12.</title>
        <authorList>
            <person name="Mitchell R.J."/>
        </authorList>
    </citation>
    <scope>NUCLEOTIDE SEQUENCE [LARGE SCALE GENOMIC DNA]</scope>
    <source>
        <strain evidence="1 2">A3.12</strain>
    </source>
</reference>
<dbReference type="KEGG" id="psti:SOO65_12790"/>
<accession>A0AAX4HK21</accession>
<evidence type="ECO:0000313" key="2">
    <source>
        <dbReference type="Proteomes" id="UP001324634"/>
    </source>
</evidence>
<organism evidence="1 2">
    <name type="scientific">Peredibacter starrii</name>
    <dbReference type="NCBI Taxonomy" id="28202"/>
    <lineage>
        <taxon>Bacteria</taxon>
        <taxon>Pseudomonadati</taxon>
        <taxon>Bdellovibrionota</taxon>
        <taxon>Bacteriovoracia</taxon>
        <taxon>Bacteriovoracales</taxon>
        <taxon>Bacteriovoracaceae</taxon>
        <taxon>Peredibacter</taxon>
    </lineage>
</organism>
<evidence type="ECO:0000313" key="1">
    <source>
        <dbReference type="EMBL" id="WPU63566.1"/>
    </source>
</evidence>
<gene>
    <name evidence="1" type="ORF">SOO65_12790</name>
</gene>
<name>A0AAX4HK21_9BACT</name>
<proteinExistence type="predicted"/>